<evidence type="ECO:0000313" key="2">
    <source>
        <dbReference type="EMBL" id="VFB13925.1"/>
    </source>
</evidence>
<keyword evidence="3" id="KW-1185">Reference proteome</keyword>
<proteinExistence type="predicted"/>
<name>A0A3P2AA99_9BACE</name>
<dbReference type="EMBL" id="RQYF01000011">
    <property type="protein sequence ID" value="RRD92347.1"/>
    <property type="molecule type" value="Genomic_DNA"/>
</dbReference>
<dbReference type="EMBL" id="CAACYH010000004">
    <property type="protein sequence ID" value="VFB13925.1"/>
    <property type="molecule type" value="Genomic_DNA"/>
</dbReference>
<evidence type="ECO:0000313" key="1">
    <source>
        <dbReference type="EMBL" id="RRD92347.1"/>
    </source>
</evidence>
<evidence type="ECO:0000313" key="4">
    <source>
        <dbReference type="Proteomes" id="UP000396835"/>
    </source>
</evidence>
<dbReference type="Proteomes" id="UP000396835">
    <property type="component" value="Unassembled WGS sequence"/>
</dbReference>
<dbReference type="RefSeq" id="WP_125238644.1">
    <property type="nucleotide sequence ID" value="NZ_CAACYH010000004.1"/>
</dbReference>
<reference evidence="1 3" key="1">
    <citation type="submission" date="2018-11" db="EMBL/GenBank/DDBJ databases">
        <title>Genomes From Bacteria Associated with the Canine Oral Cavity: a Test Case for Automated Genome-Based Taxonomic Assignment.</title>
        <authorList>
            <person name="Coil D.A."/>
            <person name="Jospin G."/>
            <person name="Darling A.E."/>
            <person name="Wallis C."/>
            <person name="Davis I.J."/>
            <person name="Harris S."/>
            <person name="Eisen J.A."/>
            <person name="Holcombe L.J."/>
            <person name="O'Flynn C."/>
        </authorList>
    </citation>
    <scope>NUCLEOTIDE SEQUENCE [LARGE SCALE GENOMIC DNA]</scope>
    <source>
        <strain evidence="1 3">OH1047_COT-310</strain>
    </source>
</reference>
<reference evidence="2 4" key="2">
    <citation type="submission" date="2019-02" db="EMBL/GenBank/DDBJ databases">
        <authorList>
            <consortium name="Pathogen Informatics"/>
        </authorList>
    </citation>
    <scope>NUCLEOTIDE SEQUENCE [LARGE SCALE GENOMIC DNA]</scope>
    <source>
        <strain evidence="2 4">3012STDY7078512</strain>
    </source>
</reference>
<organism evidence="1 3">
    <name type="scientific">Prevotella heparinolytica</name>
    <dbReference type="NCBI Taxonomy" id="28113"/>
    <lineage>
        <taxon>Bacteria</taxon>
        <taxon>Pseudomonadati</taxon>
        <taxon>Bacteroidota</taxon>
        <taxon>Bacteroidia</taxon>
        <taxon>Bacteroidales</taxon>
        <taxon>Bacteroidaceae</taxon>
        <taxon>Bacteroides</taxon>
    </lineage>
</organism>
<dbReference type="AlphaFoldDB" id="A0A3P2AA99"/>
<gene>
    <name evidence="1" type="ORF">EII33_04200</name>
    <name evidence="2" type="ORF">NCTC7812_01458</name>
</gene>
<sequence length="121" mass="14626">MNDFLPVHDTGMAKTELALLCSNIQLYYLIQWRVWHDRDKQKAREARQRIVQISRMRNDEYSTQPADAQEYKQYLHLSELYRHEQAVVEYILDRYPDLMFMTEQEMAKAVEEAERKAMKHS</sequence>
<evidence type="ECO:0000313" key="3">
    <source>
        <dbReference type="Proteomes" id="UP000279562"/>
    </source>
</evidence>
<dbReference type="Proteomes" id="UP000279562">
    <property type="component" value="Unassembled WGS sequence"/>
</dbReference>
<protein>
    <submittedName>
        <fullName evidence="1">Uncharacterized protein</fullName>
    </submittedName>
</protein>
<accession>A0A3P2AA99</accession>